<dbReference type="InterPro" id="IPR001296">
    <property type="entry name" value="Glyco_trans_1"/>
</dbReference>
<name>A0A918WR17_9BACT</name>
<dbReference type="Pfam" id="PF00534">
    <property type="entry name" value="Glycos_transf_1"/>
    <property type="match status" value="1"/>
</dbReference>
<sequence length="236" mass="26313">MIAKAARTATFVLTPSDYARKELINKFGTTDKQTLTVRNGLDHELFYPDLGQKEKGLMLAVGRQVPEKGIGRALEVFEKLSVQGLARKLVVVGEGPERDSLLSLAQSLAIVEKVEFIDCVTQSELAELYRKSEVLLNTSNSENYSNALVEAMACGCLVAGFDVGGNGEIIQNFELGVLVKPFEVEEMAEGLALKLSERSTLREIFEKNSQFSMSRHQWNSRAERLEEIFDSARRMF</sequence>
<reference evidence="2" key="2">
    <citation type="submission" date="2020-09" db="EMBL/GenBank/DDBJ databases">
        <authorList>
            <person name="Sun Q."/>
            <person name="Kim S."/>
        </authorList>
    </citation>
    <scope>NUCLEOTIDE SEQUENCE</scope>
    <source>
        <strain evidence="2">KCTC 12988</strain>
    </source>
</reference>
<dbReference type="InterPro" id="IPR050194">
    <property type="entry name" value="Glycosyltransferase_grp1"/>
</dbReference>
<dbReference type="Gene3D" id="3.40.50.2000">
    <property type="entry name" value="Glycogen Phosphorylase B"/>
    <property type="match status" value="2"/>
</dbReference>
<comment type="caution">
    <text evidence="2">The sequence shown here is derived from an EMBL/GenBank/DDBJ whole genome shotgun (WGS) entry which is preliminary data.</text>
</comment>
<dbReference type="PANTHER" id="PTHR45947">
    <property type="entry name" value="SULFOQUINOVOSYL TRANSFERASE SQD2"/>
    <property type="match status" value="1"/>
</dbReference>
<organism evidence="2 3">
    <name type="scientific">Roseibacillus persicicus</name>
    <dbReference type="NCBI Taxonomy" id="454148"/>
    <lineage>
        <taxon>Bacteria</taxon>
        <taxon>Pseudomonadati</taxon>
        <taxon>Verrucomicrobiota</taxon>
        <taxon>Verrucomicrobiia</taxon>
        <taxon>Verrucomicrobiales</taxon>
        <taxon>Verrucomicrobiaceae</taxon>
        <taxon>Roseibacillus</taxon>
    </lineage>
</organism>
<evidence type="ECO:0000259" key="1">
    <source>
        <dbReference type="Pfam" id="PF00534"/>
    </source>
</evidence>
<dbReference type="Proteomes" id="UP000644507">
    <property type="component" value="Unassembled WGS sequence"/>
</dbReference>
<dbReference type="PANTHER" id="PTHR45947:SF3">
    <property type="entry name" value="SULFOQUINOVOSYL TRANSFERASE SQD2"/>
    <property type="match status" value="1"/>
</dbReference>
<dbReference type="EMBL" id="BMXI01000021">
    <property type="protein sequence ID" value="GHC66250.1"/>
    <property type="molecule type" value="Genomic_DNA"/>
</dbReference>
<feature type="domain" description="Glycosyl transferase family 1" evidence="1">
    <location>
        <begin position="53"/>
        <end position="209"/>
    </location>
</feature>
<dbReference type="SUPFAM" id="SSF53756">
    <property type="entry name" value="UDP-Glycosyltransferase/glycogen phosphorylase"/>
    <property type="match status" value="1"/>
</dbReference>
<protein>
    <recommendedName>
        <fullName evidence="1">Glycosyl transferase family 1 domain-containing protein</fullName>
    </recommendedName>
</protein>
<dbReference type="CDD" id="cd03801">
    <property type="entry name" value="GT4_PimA-like"/>
    <property type="match status" value="1"/>
</dbReference>
<evidence type="ECO:0000313" key="2">
    <source>
        <dbReference type="EMBL" id="GHC66250.1"/>
    </source>
</evidence>
<evidence type="ECO:0000313" key="3">
    <source>
        <dbReference type="Proteomes" id="UP000644507"/>
    </source>
</evidence>
<proteinExistence type="predicted"/>
<dbReference type="GO" id="GO:0016757">
    <property type="term" value="F:glycosyltransferase activity"/>
    <property type="evidence" value="ECO:0007669"/>
    <property type="project" value="InterPro"/>
</dbReference>
<accession>A0A918WR17</accession>
<reference evidence="2" key="1">
    <citation type="journal article" date="2014" name="Int. J. Syst. Evol. Microbiol.">
        <title>Complete genome sequence of Corynebacterium casei LMG S-19264T (=DSM 44701T), isolated from a smear-ripened cheese.</title>
        <authorList>
            <consortium name="US DOE Joint Genome Institute (JGI-PGF)"/>
            <person name="Walter F."/>
            <person name="Albersmeier A."/>
            <person name="Kalinowski J."/>
            <person name="Ruckert C."/>
        </authorList>
    </citation>
    <scope>NUCLEOTIDE SEQUENCE</scope>
    <source>
        <strain evidence="2">KCTC 12988</strain>
    </source>
</reference>
<dbReference type="AlphaFoldDB" id="A0A918WR17"/>
<keyword evidence="3" id="KW-1185">Reference proteome</keyword>
<gene>
    <name evidence="2" type="ORF">GCM10007100_37520</name>
</gene>